<keyword evidence="3" id="KW-1185">Reference proteome</keyword>
<comment type="caution">
    <text evidence="2">The sequence shown here is derived from an EMBL/GenBank/DDBJ whole genome shotgun (WGS) entry which is preliminary data.</text>
</comment>
<name>A0A811MV18_9POAL</name>
<sequence>MARRPGRGRSVGLGAPVPGGAGKQLPHRPVVRFPEHGTDLVRAEAWGVDPAAAAASRWRDRRARTRRSWRWRPWLVQHAMSAMEAEIGKLAVMADGEPCGSHGSDGGP</sequence>
<dbReference type="AlphaFoldDB" id="A0A811MV18"/>
<evidence type="ECO:0000256" key="1">
    <source>
        <dbReference type="SAM" id="MobiDB-lite"/>
    </source>
</evidence>
<evidence type="ECO:0000313" key="2">
    <source>
        <dbReference type="EMBL" id="CAD6212858.1"/>
    </source>
</evidence>
<feature type="region of interest" description="Disordered" evidence="1">
    <location>
        <begin position="1"/>
        <end position="29"/>
    </location>
</feature>
<reference evidence="2" key="1">
    <citation type="submission" date="2020-10" db="EMBL/GenBank/DDBJ databases">
        <authorList>
            <person name="Han B."/>
            <person name="Lu T."/>
            <person name="Zhao Q."/>
            <person name="Huang X."/>
            <person name="Zhao Y."/>
        </authorList>
    </citation>
    <scope>NUCLEOTIDE SEQUENCE</scope>
</reference>
<evidence type="ECO:0000313" key="3">
    <source>
        <dbReference type="Proteomes" id="UP000604825"/>
    </source>
</evidence>
<accession>A0A811MV18</accession>
<protein>
    <submittedName>
        <fullName evidence="2">Uncharacterized protein</fullName>
    </submittedName>
</protein>
<proteinExistence type="predicted"/>
<dbReference type="Proteomes" id="UP000604825">
    <property type="component" value="Unassembled WGS sequence"/>
</dbReference>
<dbReference type="EMBL" id="CAJGYO010000002">
    <property type="protein sequence ID" value="CAD6212858.1"/>
    <property type="molecule type" value="Genomic_DNA"/>
</dbReference>
<organism evidence="2 3">
    <name type="scientific">Miscanthus lutarioriparius</name>
    <dbReference type="NCBI Taxonomy" id="422564"/>
    <lineage>
        <taxon>Eukaryota</taxon>
        <taxon>Viridiplantae</taxon>
        <taxon>Streptophyta</taxon>
        <taxon>Embryophyta</taxon>
        <taxon>Tracheophyta</taxon>
        <taxon>Spermatophyta</taxon>
        <taxon>Magnoliopsida</taxon>
        <taxon>Liliopsida</taxon>
        <taxon>Poales</taxon>
        <taxon>Poaceae</taxon>
        <taxon>PACMAD clade</taxon>
        <taxon>Panicoideae</taxon>
        <taxon>Andropogonodae</taxon>
        <taxon>Andropogoneae</taxon>
        <taxon>Saccharinae</taxon>
        <taxon>Miscanthus</taxon>
    </lineage>
</organism>
<gene>
    <name evidence="2" type="ORF">NCGR_LOCUS8595</name>
</gene>